<dbReference type="Gene3D" id="3.40.50.720">
    <property type="entry name" value="NAD(P)-binding Rossmann-like Domain"/>
    <property type="match status" value="1"/>
</dbReference>
<dbReference type="GO" id="GO:0048038">
    <property type="term" value="F:quinone binding"/>
    <property type="evidence" value="ECO:0007669"/>
    <property type="project" value="TreeGrafter"/>
</dbReference>
<evidence type="ECO:0000256" key="1">
    <source>
        <dbReference type="ARBA" id="ARBA00006484"/>
    </source>
</evidence>
<name>A0A1V2UWF8_9GAMM</name>
<evidence type="ECO:0000256" key="2">
    <source>
        <dbReference type="ARBA" id="ARBA00023002"/>
    </source>
</evidence>
<dbReference type="GO" id="GO:0006633">
    <property type="term" value="P:fatty acid biosynthetic process"/>
    <property type="evidence" value="ECO:0007669"/>
    <property type="project" value="TreeGrafter"/>
</dbReference>
<dbReference type="CDD" id="cd05233">
    <property type="entry name" value="SDR_c"/>
    <property type="match status" value="1"/>
</dbReference>
<dbReference type="PANTHER" id="PTHR42760">
    <property type="entry name" value="SHORT-CHAIN DEHYDROGENASES/REDUCTASES FAMILY MEMBER"/>
    <property type="match status" value="1"/>
</dbReference>
<evidence type="ECO:0000313" key="5">
    <source>
        <dbReference type="Proteomes" id="UP000189376"/>
    </source>
</evidence>
<dbReference type="InterPro" id="IPR036291">
    <property type="entry name" value="NAD(P)-bd_dom_sf"/>
</dbReference>
<dbReference type="Proteomes" id="UP000189376">
    <property type="component" value="Unassembled WGS sequence"/>
</dbReference>
<dbReference type="SUPFAM" id="SSF51735">
    <property type="entry name" value="NAD(P)-binding Rossmann-fold domains"/>
    <property type="match status" value="1"/>
</dbReference>
<dbReference type="AlphaFoldDB" id="A0A1V2UWF8"/>
<reference evidence="4 5" key="1">
    <citation type="submission" date="2015-07" db="EMBL/GenBank/DDBJ databases">
        <title>Acinetobacter yuneri, a novel member of Acinetobacter calcoaceticus-Acinetobacter baumannii complex isolated from clinical specimen.</title>
        <authorList>
            <person name="Yu Y."/>
        </authorList>
    </citation>
    <scope>NUCLEOTIDE SEQUENCE [LARGE SCALE GENOMIC DNA]</scope>
    <source>
        <strain evidence="4 5">A362</strain>
    </source>
</reference>
<dbReference type="Pfam" id="PF13561">
    <property type="entry name" value="adh_short_C2"/>
    <property type="match status" value="1"/>
</dbReference>
<dbReference type="EMBL" id="LFZS01000007">
    <property type="protein sequence ID" value="ONN54312.1"/>
    <property type="molecule type" value="Genomic_DNA"/>
</dbReference>
<dbReference type="FunFam" id="3.40.50.720:FF:000084">
    <property type="entry name" value="Short-chain dehydrogenase reductase"/>
    <property type="match status" value="1"/>
</dbReference>
<proteinExistence type="inferred from homology"/>
<evidence type="ECO:0000259" key="3">
    <source>
        <dbReference type="SMART" id="SM00822"/>
    </source>
</evidence>
<keyword evidence="5" id="KW-1185">Reference proteome</keyword>
<dbReference type="PRINTS" id="PR00081">
    <property type="entry name" value="GDHRDH"/>
</dbReference>
<dbReference type="SMART" id="SM00822">
    <property type="entry name" value="PKS_KR"/>
    <property type="match status" value="1"/>
</dbReference>
<dbReference type="InterPro" id="IPR002347">
    <property type="entry name" value="SDR_fam"/>
</dbReference>
<dbReference type="PRINTS" id="PR00080">
    <property type="entry name" value="SDRFAMILY"/>
</dbReference>
<comment type="caution">
    <text evidence="4">The sequence shown here is derived from an EMBL/GenBank/DDBJ whole genome shotgun (WGS) entry which is preliminary data.</text>
</comment>
<protein>
    <submittedName>
        <fullName evidence="4">Short-chain dehydrogenase</fullName>
    </submittedName>
</protein>
<dbReference type="RefSeq" id="WP_077169365.1">
    <property type="nucleotide sequence ID" value="NZ_LFZS01000007.1"/>
</dbReference>
<sequence>MSRLKDKVAIITGASSGIGLSAASLFVAEGAKVILVARRERVLKELCDSLNRDGVVAHFIAGDLNDPTTMQKAIDMATQYYGRLNIAFNNAGLLGEYQLTHDTTDENWNYVLQSNLTSAFQSAREQLKIMLKQGYGSILFTSSFVGHHIGFPQMAAYAASKAGLIGLTKVMAAEYATSGIRVNALLPGGTNTSMGQEAASSPEVLEFIKSIHAMKRLAEPDEIAKAALFLVSDDASFITGSALLADGGVTICKT</sequence>
<dbReference type="NCBIfam" id="NF005681">
    <property type="entry name" value="PRK07478.1"/>
    <property type="match status" value="1"/>
</dbReference>
<dbReference type="PANTHER" id="PTHR42760:SF133">
    <property type="entry name" value="3-OXOACYL-[ACYL-CARRIER-PROTEIN] REDUCTASE"/>
    <property type="match status" value="1"/>
</dbReference>
<dbReference type="GO" id="GO:0016616">
    <property type="term" value="F:oxidoreductase activity, acting on the CH-OH group of donors, NAD or NADP as acceptor"/>
    <property type="evidence" value="ECO:0007669"/>
    <property type="project" value="TreeGrafter"/>
</dbReference>
<gene>
    <name evidence="4" type="ORF">AC058_11120</name>
</gene>
<comment type="similarity">
    <text evidence="1">Belongs to the short-chain dehydrogenases/reductases (SDR) family.</text>
</comment>
<organism evidence="4 5">
    <name type="scientific">Acinetobacter genomosp. 33YU</name>
    <dbReference type="NCBI Taxonomy" id="1675530"/>
    <lineage>
        <taxon>Bacteria</taxon>
        <taxon>Pseudomonadati</taxon>
        <taxon>Pseudomonadota</taxon>
        <taxon>Gammaproteobacteria</taxon>
        <taxon>Moraxellales</taxon>
        <taxon>Moraxellaceae</taxon>
        <taxon>Acinetobacter</taxon>
    </lineage>
</organism>
<dbReference type="InterPro" id="IPR057326">
    <property type="entry name" value="KR_dom"/>
</dbReference>
<keyword evidence="2" id="KW-0560">Oxidoreductase</keyword>
<accession>A0A1V2UWF8</accession>
<feature type="domain" description="Ketoreductase" evidence="3">
    <location>
        <begin position="7"/>
        <end position="190"/>
    </location>
</feature>
<evidence type="ECO:0000313" key="4">
    <source>
        <dbReference type="EMBL" id="ONN54312.1"/>
    </source>
</evidence>